<sequence>MRRRTSLAAAAALSAAWALAACGIPTDKSPEVVGDAPTDFDSSTGANPETFAPTTDAAGTVENFLRAAAGDPASTNDRLNSFTASGDAQFSGAKEGIRLVAGLAFAVDANDLYSATVSVTGSVVGTYNEDGSVRMNPSPSGYSETFTLQRAQTQDAWEMSTLPVQVALDYDYFGEAYVQAPMYYQAGQAELLVPDLRWIYAELDVETRQRLLFEWMMVLGPSDFARQSGSDAIPSGTNGKITPSDGDVEVDLSLGEAIDDETAQAIAAQLVWSLGVDGEFKLTTDGETRAEGEAAQWRNWNAIPPDLPETAYFIANDEVWEYTTDGKVTTESAAHPWVGFSAAGLRQVAIGPGDKIAAVVAGSGGEVLQIGASPSAMRSITGLNGELEDPQWLDGDRVLVIVDGVPMLVVPATGATQQLGVGDQLTAMTLAADGRRLAYVEDGLAWVVPLGLDPDGNLTVGDARQIGPDIEDVSDVAWSSENFLWVAGKRDDDKLFRVAIDNSQARAQTGTEPFPQITEIAANPAAPENTVPGRGEPVIIVANSTLWRVFNAGPNEVTNEGEPVGGTAPFTVL</sequence>
<accession>A0ABV7Q5M8</accession>
<evidence type="ECO:0000313" key="6">
    <source>
        <dbReference type="EMBL" id="MFC3495995.1"/>
    </source>
</evidence>
<comment type="caution">
    <text evidence="6">The sequence shown here is derived from an EMBL/GenBank/DDBJ whole genome shotgun (WGS) entry which is preliminary data.</text>
</comment>
<dbReference type="RefSeq" id="WP_387980991.1">
    <property type="nucleotide sequence ID" value="NZ_JBHRWO010000022.1"/>
</dbReference>
<protein>
    <submittedName>
        <fullName evidence="6">LpqB family beta-propeller domain-containing protein</fullName>
    </submittedName>
</protein>
<keyword evidence="7" id="KW-1185">Reference proteome</keyword>
<dbReference type="Pfam" id="PF25976">
    <property type="entry name" value="LpqB_N"/>
    <property type="match status" value="1"/>
</dbReference>
<dbReference type="Pfam" id="PF10646">
    <property type="entry name" value="Germane"/>
    <property type="match status" value="1"/>
</dbReference>
<reference evidence="7" key="1">
    <citation type="journal article" date="2019" name="Int. J. Syst. Evol. Microbiol.">
        <title>The Global Catalogue of Microorganisms (GCM) 10K type strain sequencing project: providing services to taxonomists for standard genome sequencing and annotation.</title>
        <authorList>
            <consortium name="The Broad Institute Genomics Platform"/>
            <consortium name="The Broad Institute Genome Sequencing Center for Infectious Disease"/>
            <person name="Wu L."/>
            <person name="Ma J."/>
        </authorList>
    </citation>
    <scope>NUCLEOTIDE SEQUENCE [LARGE SCALE GENOMIC DNA]</scope>
    <source>
        <strain evidence="7">CGMCC 4.7396</strain>
    </source>
</reference>
<feature type="domain" description="GerMN" evidence="3">
    <location>
        <begin position="183"/>
        <end position="287"/>
    </location>
</feature>
<dbReference type="Pfam" id="PF10647">
    <property type="entry name" value="Gmad1"/>
    <property type="match status" value="1"/>
</dbReference>
<proteinExistence type="predicted"/>
<feature type="signal peptide" evidence="2">
    <location>
        <begin position="1"/>
        <end position="20"/>
    </location>
</feature>
<evidence type="ECO:0000259" key="4">
    <source>
        <dbReference type="Pfam" id="PF10647"/>
    </source>
</evidence>
<evidence type="ECO:0000256" key="2">
    <source>
        <dbReference type="SAM" id="SignalP"/>
    </source>
</evidence>
<dbReference type="InterPro" id="IPR018910">
    <property type="entry name" value="LpqB_C"/>
</dbReference>
<keyword evidence="2" id="KW-0732">Signal</keyword>
<name>A0ABV7Q5M8_9ACTN</name>
<gene>
    <name evidence="6" type="ORF">ACFO8M_26240</name>
</gene>
<dbReference type="PROSITE" id="PS51257">
    <property type="entry name" value="PROKAR_LIPOPROTEIN"/>
    <property type="match status" value="1"/>
</dbReference>
<evidence type="ECO:0000259" key="3">
    <source>
        <dbReference type="Pfam" id="PF10646"/>
    </source>
</evidence>
<evidence type="ECO:0000313" key="7">
    <source>
        <dbReference type="Proteomes" id="UP001595712"/>
    </source>
</evidence>
<feature type="region of interest" description="Disordered" evidence="1">
    <location>
        <begin position="554"/>
        <end position="573"/>
    </location>
</feature>
<dbReference type="EMBL" id="JBHRWO010000022">
    <property type="protein sequence ID" value="MFC3495995.1"/>
    <property type="molecule type" value="Genomic_DNA"/>
</dbReference>
<dbReference type="InterPro" id="IPR059026">
    <property type="entry name" value="LpqB_N"/>
</dbReference>
<feature type="chain" id="PRO_5046870521" evidence="2">
    <location>
        <begin position="21"/>
        <end position="573"/>
    </location>
</feature>
<feature type="domain" description="Lipoprotein LpqB N-terminal" evidence="5">
    <location>
        <begin position="55"/>
        <end position="173"/>
    </location>
</feature>
<organism evidence="6 7">
    <name type="scientific">Glycomyces rhizosphaerae</name>
    <dbReference type="NCBI Taxonomy" id="2054422"/>
    <lineage>
        <taxon>Bacteria</taxon>
        <taxon>Bacillati</taxon>
        <taxon>Actinomycetota</taxon>
        <taxon>Actinomycetes</taxon>
        <taxon>Glycomycetales</taxon>
        <taxon>Glycomycetaceae</taxon>
        <taxon>Glycomyces</taxon>
    </lineage>
</organism>
<feature type="domain" description="Lipoprotein LpqB C-terminal" evidence="4">
    <location>
        <begin position="336"/>
        <end position="525"/>
    </location>
</feature>
<evidence type="ECO:0000259" key="5">
    <source>
        <dbReference type="Pfam" id="PF25976"/>
    </source>
</evidence>
<dbReference type="SUPFAM" id="SSF63825">
    <property type="entry name" value="YWTD domain"/>
    <property type="match status" value="1"/>
</dbReference>
<dbReference type="InterPro" id="IPR019606">
    <property type="entry name" value="GerMN"/>
</dbReference>
<dbReference type="Proteomes" id="UP001595712">
    <property type="component" value="Unassembled WGS sequence"/>
</dbReference>
<evidence type="ECO:0000256" key="1">
    <source>
        <dbReference type="SAM" id="MobiDB-lite"/>
    </source>
</evidence>